<gene>
    <name evidence="9" type="ORF">KP803_00140</name>
</gene>
<dbReference type="InterPro" id="IPR000522">
    <property type="entry name" value="ABC_transptr_permease_BtuC"/>
</dbReference>
<keyword evidence="5 8" id="KW-0812">Transmembrane</keyword>
<dbReference type="EMBL" id="JAJHVV010000001">
    <property type="protein sequence ID" value="MCK6261675.1"/>
    <property type="molecule type" value="Genomic_DNA"/>
</dbReference>
<accession>A0A9X1XGR8</accession>
<dbReference type="SUPFAM" id="SSF81345">
    <property type="entry name" value="ABC transporter involved in vitamin B12 uptake, BtuC"/>
    <property type="match status" value="1"/>
</dbReference>
<evidence type="ECO:0000256" key="4">
    <source>
        <dbReference type="ARBA" id="ARBA00022475"/>
    </source>
</evidence>
<comment type="similarity">
    <text evidence="2">Belongs to the binding-protein-dependent transport system permease family. FecCD subfamily.</text>
</comment>
<feature type="transmembrane region" description="Helical" evidence="8">
    <location>
        <begin position="12"/>
        <end position="33"/>
    </location>
</feature>
<dbReference type="Proteomes" id="UP001139559">
    <property type="component" value="Unassembled WGS sequence"/>
</dbReference>
<keyword evidence="10" id="KW-1185">Reference proteome</keyword>
<evidence type="ECO:0000256" key="7">
    <source>
        <dbReference type="ARBA" id="ARBA00023136"/>
    </source>
</evidence>
<feature type="transmembrane region" description="Helical" evidence="8">
    <location>
        <begin position="118"/>
        <end position="136"/>
    </location>
</feature>
<dbReference type="GO" id="GO:0022857">
    <property type="term" value="F:transmembrane transporter activity"/>
    <property type="evidence" value="ECO:0007669"/>
    <property type="project" value="InterPro"/>
</dbReference>
<evidence type="ECO:0000256" key="5">
    <source>
        <dbReference type="ARBA" id="ARBA00022692"/>
    </source>
</evidence>
<keyword evidence="4" id="KW-1003">Cell membrane</keyword>
<keyword evidence="3" id="KW-0813">Transport</keyword>
<evidence type="ECO:0000256" key="3">
    <source>
        <dbReference type="ARBA" id="ARBA00022448"/>
    </source>
</evidence>
<evidence type="ECO:0000313" key="9">
    <source>
        <dbReference type="EMBL" id="MCK6261675.1"/>
    </source>
</evidence>
<reference evidence="9" key="1">
    <citation type="submission" date="2021-11" db="EMBL/GenBank/DDBJ databases">
        <title>Vibrio ZSDE26 sp. nov. and Vibrio ZSDZ34 sp. nov., isolated from coastal seawater in Qingdao.</title>
        <authorList>
            <person name="Zhang P."/>
        </authorList>
    </citation>
    <scope>NUCLEOTIDE SEQUENCE</scope>
    <source>
        <strain evidence="9">ZSDE26</strain>
    </source>
</reference>
<protein>
    <submittedName>
        <fullName evidence="9">Iron chelate uptake ABC transporter family permease subunit</fullName>
    </submittedName>
</protein>
<feature type="transmembrane region" description="Helical" evidence="8">
    <location>
        <begin position="73"/>
        <end position="91"/>
    </location>
</feature>
<comment type="subcellular location">
    <subcellularLocation>
        <location evidence="1">Cell membrane</location>
        <topology evidence="1">Multi-pass membrane protein</topology>
    </subcellularLocation>
</comment>
<evidence type="ECO:0000313" key="10">
    <source>
        <dbReference type="Proteomes" id="UP001139559"/>
    </source>
</evidence>
<dbReference type="GO" id="GO:0005886">
    <property type="term" value="C:plasma membrane"/>
    <property type="evidence" value="ECO:0007669"/>
    <property type="project" value="UniProtKB-SubCell"/>
</dbReference>
<dbReference type="Gene3D" id="1.10.3470.10">
    <property type="entry name" value="ABC transporter involved in vitamin B12 uptake, BtuC"/>
    <property type="match status" value="1"/>
</dbReference>
<comment type="caution">
    <text evidence="9">The sequence shown here is derived from an EMBL/GenBank/DDBJ whole genome shotgun (WGS) entry which is preliminary data.</text>
</comment>
<evidence type="ECO:0000256" key="2">
    <source>
        <dbReference type="ARBA" id="ARBA00007935"/>
    </source>
</evidence>
<dbReference type="Pfam" id="PF01032">
    <property type="entry name" value="FecCD"/>
    <property type="match status" value="1"/>
</dbReference>
<evidence type="ECO:0000256" key="1">
    <source>
        <dbReference type="ARBA" id="ARBA00004651"/>
    </source>
</evidence>
<feature type="transmembrane region" description="Helical" evidence="8">
    <location>
        <begin position="45"/>
        <end position="67"/>
    </location>
</feature>
<dbReference type="RefSeq" id="WP_282437138.1">
    <property type="nucleotide sequence ID" value="NZ_JAJHVV010000001.1"/>
</dbReference>
<keyword evidence="6 8" id="KW-1133">Transmembrane helix</keyword>
<dbReference type="AlphaFoldDB" id="A0A9X1XGR8"/>
<evidence type="ECO:0000256" key="6">
    <source>
        <dbReference type="ARBA" id="ARBA00022989"/>
    </source>
</evidence>
<sequence length="159" mass="17556">MPHGNEDNYKLVSAAISRVGVMSFIGLLSPNIARAIDAITPKSELMISTILGAVLLITVDWITMFIGSHTLDIVPSGTAVALIGVSALIFFTRRKLKAKDQFSITLPRAKAILNRFQYVKLMVLFIIIILVAVFVTRNNVDGALEWTIRWPDEFALSLL</sequence>
<name>A0A9X1XGR8_9VIBR</name>
<organism evidence="9 10">
    <name type="scientific">Vibrio amylolyticus</name>
    <dbReference type="NCBI Taxonomy" id="2847292"/>
    <lineage>
        <taxon>Bacteria</taxon>
        <taxon>Pseudomonadati</taxon>
        <taxon>Pseudomonadota</taxon>
        <taxon>Gammaproteobacteria</taxon>
        <taxon>Vibrionales</taxon>
        <taxon>Vibrionaceae</taxon>
        <taxon>Vibrio</taxon>
    </lineage>
</organism>
<keyword evidence="7 8" id="KW-0472">Membrane</keyword>
<proteinExistence type="inferred from homology"/>
<dbReference type="InterPro" id="IPR037294">
    <property type="entry name" value="ABC_BtuC-like"/>
</dbReference>
<evidence type="ECO:0000256" key="8">
    <source>
        <dbReference type="SAM" id="Phobius"/>
    </source>
</evidence>